<proteinExistence type="predicted"/>
<reference evidence="1" key="1">
    <citation type="submission" date="2021-01" db="EMBL/GenBank/DDBJ databases">
        <authorList>
            <person name="Corre E."/>
            <person name="Pelletier E."/>
            <person name="Niang G."/>
            <person name="Scheremetjew M."/>
            <person name="Finn R."/>
            <person name="Kale V."/>
            <person name="Holt S."/>
            <person name="Cochrane G."/>
            <person name="Meng A."/>
            <person name="Brown T."/>
            <person name="Cohen L."/>
        </authorList>
    </citation>
    <scope>NUCLEOTIDE SEQUENCE</scope>
    <source>
        <strain evidence="1">S3</strain>
    </source>
</reference>
<organism evidence="1">
    <name type="scientific">Strombidium inclinatum</name>
    <dbReference type="NCBI Taxonomy" id="197538"/>
    <lineage>
        <taxon>Eukaryota</taxon>
        <taxon>Sar</taxon>
        <taxon>Alveolata</taxon>
        <taxon>Ciliophora</taxon>
        <taxon>Intramacronucleata</taxon>
        <taxon>Spirotrichea</taxon>
        <taxon>Oligotrichia</taxon>
        <taxon>Strombidiidae</taxon>
        <taxon>Strombidium</taxon>
    </lineage>
</organism>
<dbReference type="AlphaFoldDB" id="A0A7S3IY39"/>
<name>A0A7S3IY39_9SPIT</name>
<gene>
    <name evidence="1" type="ORF">SINC0208_LOCUS14634</name>
</gene>
<accession>A0A7S3IY39</accession>
<dbReference type="EMBL" id="HBIH01036606">
    <property type="protein sequence ID" value="CAE0333996.1"/>
    <property type="molecule type" value="Transcribed_RNA"/>
</dbReference>
<protein>
    <submittedName>
        <fullName evidence="1">Uncharacterized protein</fullName>
    </submittedName>
</protein>
<evidence type="ECO:0000313" key="1">
    <source>
        <dbReference type="EMBL" id="CAE0333996.1"/>
    </source>
</evidence>
<sequence>MAILYSIQKGNYPKLEKYRRRYWQQQDYKDYITSGPGAGKRNLSGFIGTVNKYEGMTKEEYLKAKLIPESSDLLKQIIEKIENHKHDDQPIIISDEIENSPSINSSTLKIFQSNQNLEERNSEIQKFLDNLIREHNSKTEEWAEHIIGREIPDYIWKRMGKKWAMDPTSEV</sequence>